<dbReference type="Proteomes" id="UP000190389">
    <property type="component" value="Unassembled WGS sequence"/>
</dbReference>
<keyword evidence="2" id="KW-0808">Transferase</keyword>
<name>A0A1T4KR06_9BACT</name>
<dbReference type="GO" id="GO:0016740">
    <property type="term" value="F:transferase activity"/>
    <property type="evidence" value="ECO:0007669"/>
    <property type="project" value="UniProtKB-KW"/>
</dbReference>
<dbReference type="AlphaFoldDB" id="A0A1T4KR06"/>
<dbReference type="EMBL" id="FUXF01000004">
    <property type="protein sequence ID" value="SJZ44813.1"/>
    <property type="molecule type" value="Genomic_DNA"/>
</dbReference>
<gene>
    <name evidence="2" type="ORF">SAMN02745154_00138</name>
</gene>
<dbReference type="OrthoDB" id="9811471at2"/>
<evidence type="ECO:0000313" key="2">
    <source>
        <dbReference type="EMBL" id="SJZ44813.1"/>
    </source>
</evidence>
<dbReference type="NCBIfam" id="NF005517">
    <property type="entry name" value="PRK07139.1"/>
    <property type="match status" value="1"/>
</dbReference>
<proteinExistence type="predicted"/>
<reference evidence="3" key="1">
    <citation type="submission" date="2017-02" db="EMBL/GenBank/DDBJ databases">
        <authorList>
            <person name="Varghese N."/>
            <person name="Submissions S."/>
        </authorList>
    </citation>
    <scope>NUCLEOTIDE SEQUENCE [LARGE SCALE GENOMIC DNA]</scope>
    <source>
        <strain evidence="3">ATCC 27862</strain>
    </source>
</reference>
<evidence type="ECO:0000313" key="3">
    <source>
        <dbReference type="Proteomes" id="UP000190389"/>
    </source>
</evidence>
<evidence type="ECO:0000259" key="1">
    <source>
        <dbReference type="Pfam" id="PF01425"/>
    </source>
</evidence>
<dbReference type="InterPro" id="IPR036928">
    <property type="entry name" value="AS_sf"/>
</dbReference>
<feature type="domain" description="Amidase" evidence="1">
    <location>
        <begin position="14"/>
        <end position="426"/>
    </location>
</feature>
<dbReference type="SUPFAM" id="SSF75304">
    <property type="entry name" value="Amidase signature (AS) enzymes"/>
    <property type="match status" value="1"/>
</dbReference>
<dbReference type="PANTHER" id="PTHR11895:SF151">
    <property type="entry name" value="GLUTAMYL-TRNA(GLN) AMIDOTRANSFERASE SUBUNIT A"/>
    <property type="match status" value="1"/>
</dbReference>
<dbReference type="RefSeq" id="WP_078746890.1">
    <property type="nucleotide sequence ID" value="NZ_CP137850.1"/>
</dbReference>
<dbReference type="STRING" id="171291.SAMN02745154_00138"/>
<protein>
    <submittedName>
        <fullName evidence="2">Aspartyl-tRNA(Asn)/glutamyl-tRNA(Gln) amidotransferase subunit A</fullName>
    </submittedName>
</protein>
<dbReference type="PANTHER" id="PTHR11895">
    <property type="entry name" value="TRANSAMIDASE"/>
    <property type="match status" value="1"/>
</dbReference>
<dbReference type="Gene3D" id="3.90.1300.10">
    <property type="entry name" value="Amidase signature (AS) domain"/>
    <property type="match status" value="1"/>
</dbReference>
<dbReference type="Pfam" id="PF01425">
    <property type="entry name" value="Amidase"/>
    <property type="match status" value="1"/>
</dbReference>
<dbReference type="InterPro" id="IPR000120">
    <property type="entry name" value="Amidase"/>
</dbReference>
<organism evidence="2 3">
    <name type="scientific">Mycoplasmopsis verecunda</name>
    <dbReference type="NCBI Taxonomy" id="171291"/>
    <lineage>
        <taxon>Bacteria</taxon>
        <taxon>Bacillati</taxon>
        <taxon>Mycoplasmatota</taxon>
        <taxon>Mycoplasmoidales</taxon>
        <taxon>Metamycoplasmataceae</taxon>
        <taxon>Mycoplasmopsis</taxon>
    </lineage>
</organism>
<sequence length="441" mass="48901">MRTFKQKGNYEFAYNEIANDNNNAVAYLYPKSFYETKNKTLDNVVITIKDVFATKDAPTRASSLILEGFLPSYNATSVQKLLDANVRVVAKVNNDELALGGTGTFSSYGLITNPKDSSRYVGGSSSGSAATMSANIGFALGSDTGDSVRLPASFNGLVGFKPSYGAISRYGMFAYSSSLDTVAFFTHNVNDAIIAAQVMYGVDNKDMTSVPVDIHQPEKQKPKKVGYLDFSQFLKPYMQDSMNQFIKKMLLEGIEVETITPDLDILNTINIVYRVISFSEASSNLANLTGVGFGNRVEANSWEEIMLNTRSQKFGKMVQERLALGSYFLYTENQEEIFVKAQKMRRVIKEYMQSLHDKYDCLILPAYSGIAPKFSDDTTSNGIMNFILTGANLTGNPSITIPLDTYENMPYSFALETSLYNDEKLLGYAEYLEELRGKING</sequence>
<keyword evidence="3" id="KW-1185">Reference proteome</keyword>
<accession>A0A1T4KR06</accession>
<dbReference type="InterPro" id="IPR023631">
    <property type="entry name" value="Amidase_dom"/>
</dbReference>